<protein>
    <recommendedName>
        <fullName evidence="2">ATP-dependent DNA helicase RecG C-terminal domain-containing protein</fullName>
    </recommendedName>
</protein>
<feature type="non-terminal residue" evidence="1">
    <location>
        <position position="95"/>
    </location>
</feature>
<feature type="non-terminal residue" evidence="1">
    <location>
        <position position="1"/>
    </location>
</feature>
<comment type="caution">
    <text evidence="1">The sequence shown here is derived from an EMBL/GenBank/DDBJ whole genome shotgun (WGS) entry which is preliminary data.</text>
</comment>
<evidence type="ECO:0008006" key="2">
    <source>
        <dbReference type="Google" id="ProtNLM"/>
    </source>
</evidence>
<dbReference type="InterPro" id="IPR038475">
    <property type="entry name" value="RecG_C_sf"/>
</dbReference>
<dbReference type="AlphaFoldDB" id="X0YQ67"/>
<sequence>PKKFFRQNFMTCVLYKGTERVMVLDRKDFEEDLVINYKDALNFLKKHLNLEYVIEGAGPRKEVLELPEGALREALINSIVHRDYFEKGAGIFVEI</sequence>
<evidence type="ECO:0000313" key="1">
    <source>
        <dbReference type="EMBL" id="GAG49017.1"/>
    </source>
</evidence>
<dbReference type="PANTHER" id="PTHR30595:SF6">
    <property type="entry name" value="SCHLAFEN ALBA-2 DOMAIN-CONTAINING PROTEIN"/>
    <property type="match status" value="1"/>
</dbReference>
<dbReference type="PANTHER" id="PTHR30595">
    <property type="entry name" value="GLPR-RELATED TRANSCRIPTIONAL REPRESSOR"/>
    <property type="match status" value="1"/>
</dbReference>
<gene>
    <name evidence="1" type="ORF">S01H1_85287</name>
</gene>
<organism evidence="1">
    <name type="scientific">marine sediment metagenome</name>
    <dbReference type="NCBI Taxonomy" id="412755"/>
    <lineage>
        <taxon>unclassified sequences</taxon>
        <taxon>metagenomes</taxon>
        <taxon>ecological metagenomes</taxon>
    </lineage>
</organism>
<dbReference type="Gene3D" id="3.30.565.60">
    <property type="match status" value="1"/>
</dbReference>
<proteinExistence type="predicted"/>
<name>X0YQ67_9ZZZZ</name>
<accession>X0YQ67</accession>
<dbReference type="EMBL" id="BARS01058514">
    <property type="protein sequence ID" value="GAG49017.1"/>
    <property type="molecule type" value="Genomic_DNA"/>
</dbReference>
<reference evidence="1" key="1">
    <citation type="journal article" date="2014" name="Front. Microbiol.">
        <title>High frequency of phylogenetically diverse reductive dehalogenase-homologous genes in deep subseafloor sedimentary metagenomes.</title>
        <authorList>
            <person name="Kawai M."/>
            <person name="Futagami T."/>
            <person name="Toyoda A."/>
            <person name="Takaki Y."/>
            <person name="Nishi S."/>
            <person name="Hori S."/>
            <person name="Arai W."/>
            <person name="Tsubouchi T."/>
            <person name="Morono Y."/>
            <person name="Uchiyama I."/>
            <person name="Ito T."/>
            <person name="Fujiyama A."/>
            <person name="Inagaki F."/>
            <person name="Takami H."/>
        </authorList>
    </citation>
    <scope>NUCLEOTIDE SEQUENCE</scope>
    <source>
        <strain evidence="1">Expedition CK06-06</strain>
    </source>
</reference>